<dbReference type="GO" id="GO:0009117">
    <property type="term" value="P:nucleotide metabolic process"/>
    <property type="evidence" value="ECO:0007669"/>
    <property type="project" value="UniProtKB-KW"/>
</dbReference>
<dbReference type="GO" id="GO:0036222">
    <property type="term" value="F:XTP diphosphatase activity"/>
    <property type="evidence" value="ECO:0007669"/>
    <property type="project" value="UniProtKB-UniRule"/>
</dbReference>
<evidence type="ECO:0000256" key="9">
    <source>
        <dbReference type="ARBA" id="ARBA00052017"/>
    </source>
</evidence>
<feature type="binding site" evidence="10">
    <location>
        <begin position="154"/>
        <end position="157"/>
    </location>
    <ligand>
        <name>substrate</name>
    </ligand>
</feature>
<dbReference type="InterPro" id="IPR002637">
    <property type="entry name" value="RdgB/HAM1"/>
</dbReference>
<dbReference type="InterPro" id="IPR029001">
    <property type="entry name" value="ITPase-like_fam"/>
</dbReference>
<dbReference type="NCBIfam" id="TIGR00042">
    <property type="entry name" value="RdgB/HAM1 family non-canonical purine NTP pyrophosphatase"/>
    <property type="match status" value="1"/>
</dbReference>
<evidence type="ECO:0000313" key="14">
    <source>
        <dbReference type="Proteomes" id="UP000237923"/>
    </source>
</evidence>
<dbReference type="AlphaFoldDB" id="A0A2N9K9E7"/>
<protein>
    <recommendedName>
        <fullName evidence="10">dITP/XTP pyrophosphatase</fullName>
        <ecNumber evidence="10">3.6.1.66</ecNumber>
    </recommendedName>
    <alternativeName>
        <fullName evidence="10">Non-canonical purine NTP pyrophosphatase</fullName>
    </alternativeName>
    <alternativeName>
        <fullName evidence="10">Non-standard purine NTP pyrophosphatase</fullName>
    </alternativeName>
    <alternativeName>
        <fullName evidence="10">Nucleoside-triphosphate diphosphatase</fullName>
    </alternativeName>
    <alternativeName>
        <fullName evidence="10">Nucleoside-triphosphate pyrophosphatase</fullName>
        <shortName evidence="10">NTPase</shortName>
    </alternativeName>
</protein>
<dbReference type="GeneID" id="99673734"/>
<dbReference type="HAMAP" id="MF_01405">
    <property type="entry name" value="Non_canon_purine_NTPase"/>
    <property type="match status" value="1"/>
</dbReference>
<dbReference type="GO" id="GO:0017111">
    <property type="term" value="F:ribonucleoside triphosphate phosphatase activity"/>
    <property type="evidence" value="ECO:0007669"/>
    <property type="project" value="InterPro"/>
</dbReference>
<dbReference type="GO" id="GO:0046872">
    <property type="term" value="F:metal ion binding"/>
    <property type="evidence" value="ECO:0007669"/>
    <property type="project" value="UniProtKB-KW"/>
</dbReference>
<dbReference type="EC" id="3.6.1.66" evidence="10"/>
<keyword evidence="5 10" id="KW-0378">Hydrolase</keyword>
<dbReference type="PANTHER" id="PTHR11067">
    <property type="entry name" value="INOSINE TRIPHOSPHATE PYROPHOSPHATASE/HAM1 PROTEIN"/>
    <property type="match status" value="1"/>
</dbReference>
<reference evidence="13 14" key="1">
    <citation type="submission" date="2018-02" db="EMBL/GenBank/DDBJ databases">
        <authorList>
            <person name="Cohen D.B."/>
            <person name="Kent A.D."/>
        </authorList>
    </citation>
    <scope>NUCLEOTIDE SEQUENCE [LARGE SCALE GENOMIC DNA]</scope>
    <source>
        <strain evidence="13 14">CECT 9216</strain>
    </source>
</reference>
<feature type="binding site" evidence="10">
    <location>
        <begin position="7"/>
        <end position="12"/>
    </location>
    <ligand>
        <name>substrate</name>
    </ligand>
</feature>
<dbReference type="KEGG" id="lsu:A6B45_02955"/>
<name>A0A2N9K9E7_9LACO</name>
<feature type="binding site" evidence="10">
    <location>
        <begin position="182"/>
        <end position="183"/>
    </location>
    <ligand>
        <name>substrate</name>
    </ligand>
</feature>
<dbReference type="SUPFAM" id="SSF52972">
    <property type="entry name" value="ITPase-like"/>
    <property type="match status" value="1"/>
</dbReference>
<dbReference type="GO" id="GO:0000166">
    <property type="term" value="F:nucleotide binding"/>
    <property type="evidence" value="ECO:0007669"/>
    <property type="project" value="UniProtKB-KW"/>
</dbReference>
<evidence type="ECO:0000256" key="6">
    <source>
        <dbReference type="ARBA" id="ARBA00022842"/>
    </source>
</evidence>
<evidence type="ECO:0000256" key="7">
    <source>
        <dbReference type="ARBA" id="ARBA00023080"/>
    </source>
</evidence>
<evidence type="ECO:0000256" key="8">
    <source>
        <dbReference type="ARBA" id="ARBA00051875"/>
    </source>
</evidence>
<comment type="caution">
    <text evidence="10">Lacks conserved residue(s) required for the propagation of feature annotation.</text>
</comment>
<comment type="catalytic activity">
    <reaction evidence="10">
        <text>ITP + H2O = IMP + diphosphate + H(+)</text>
        <dbReference type="Rhea" id="RHEA:29399"/>
        <dbReference type="ChEBI" id="CHEBI:15377"/>
        <dbReference type="ChEBI" id="CHEBI:15378"/>
        <dbReference type="ChEBI" id="CHEBI:33019"/>
        <dbReference type="ChEBI" id="CHEBI:58053"/>
        <dbReference type="ChEBI" id="CHEBI:61402"/>
        <dbReference type="EC" id="3.6.1.66"/>
    </reaction>
</comment>
<evidence type="ECO:0000256" key="4">
    <source>
        <dbReference type="ARBA" id="ARBA00022741"/>
    </source>
</evidence>
<dbReference type="NCBIfam" id="NF011397">
    <property type="entry name" value="PRK14822.1"/>
    <property type="match status" value="1"/>
</dbReference>
<dbReference type="RefSeq" id="WP_072613282.1">
    <property type="nucleotide sequence ID" value="NZ_AP017935.1"/>
</dbReference>
<evidence type="ECO:0000256" key="1">
    <source>
        <dbReference type="ARBA" id="ARBA00008023"/>
    </source>
</evidence>
<comment type="similarity">
    <text evidence="1 10 11">Belongs to the HAM1 NTPase family.</text>
</comment>
<dbReference type="CDD" id="cd00515">
    <property type="entry name" value="HAM1"/>
    <property type="match status" value="1"/>
</dbReference>
<dbReference type="PANTHER" id="PTHR11067:SF9">
    <property type="entry name" value="INOSINE TRIPHOSPHATE PYROPHOSPHATASE"/>
    <property type="match status" value="1"/>
</dbReference>
<keyword evidence="7 10" id="KW-0546">Nucleotide metabolism</keyword>
<dbReference type="EMBL" id="OKQR01000001">
    <property type="protein sequence ID" value="SPD91925.1"/>
    <property type="molecule type" value="Genomic_DNA"/>
</dbReference>
<evidence type="ECO:0000256" key="3">
    <source>
        <dbReference type="ARBA" id="ARBA00022723"/>
    </source>
</evidence>
<dbReference type="Proteomes" id="UP000237923">
    <property type="component" value="Unassembled WGS sequence"/>
</dbReference>
<evidence type="ECO:0000256" key="10">
    <source>
        <dbReference type="HAMAP-Rule" id="MF_01405"/>
    </source>
</evidence>
<keyword evidence="3 10" id="KW-0479">Metal-binding</keyword>
<dbReference type="Pfam" id="PF01725">
    <property type="entry name" value="Ham1p_like"/>
    <property type="match status" value="1"/>
</dbReference>
<feature type="binding site" evidence="10">
    <location>
        <position position="72"/>
    </location>
    <ligand>
        <name>Mg(2+)</name>
        <dbReference type="ChEBI" id="CHEBI:18420"/>
    </ligand>
</feature>
<evidence type="ECO:0000256" key="5">
    <source>
        <dbReference type="ARBA" id="ARBA00022801"/>
    </source>
</evidence>
<dbReference type="GO" id="GO:0035870">
    <property type="term" value="F:dITP diphosphatase activity"/>
    <property type="evidence" value="ECO:0007669"/>
    <property type="project" value="UniProtKB-UniRule"/>
</dbReference>
<sequence>MKLIIASNNAHKITEIETLLASISIDLPVVSLQEIGDVPEIVEDGITFEENAVKKVETIAKVAPNDYILADDSGMSVDALNGEPGVYSARYAGDHDDQANIDKVLRKLAKVPNEQRTAHFNSVIALHSPKGSNLIVNGQVDGYITESERGQDGFGYDPIFFVPSMNKTFAEMSASEKNTISHRGLALQELGKKLPVWLKGE</sequence>
<comment type="catalytic activity">
    <reaction evidence="8 10">
        <text>dITP + H2O = dIMP + diphosphate + H(+)</text>
        <dbReference type="Rhea" id="RHEA:28342"/>
        <dbReference type="ChEBI" id="CHEBI:15377"/>
        <dbReference type="ChEBI" id="CHEBI:15378"/>
        <dbReference type="ChEBI" id="CHEBI:33019"/>
        <dbReference type="ChEBI" id="CHEBI:61194"/>
        <dbReference type="ChEBI" id="CHEBI:61382"/>
        <dbReference type="EC" id="3.6.1.66"/>
    </reaction>
</comment>
<comment type="catalytic activity">
    <reaction evidence="9 10">
        <text>XTP + H2O = XMP + diphosphate + H(+)</text>
        <dbReference type="Rhea" id="RHEA:28610"/>
        <dbReference type="ChEBI" id="CHEBI:15377"/>
        <dbReference type="ChEBI" id="CHEBI:15378"/>
        <dbReference type="ChEBI" id="CHEBI:33019"/>
        <dbReference type="ChEBI" id="CHEBI:57464"/>
        <dbReference type="ChEBI" id="CHEBI:61314"/>
        <dbReference type="EC" id="3.6.1.66"/>
    </reaction>
</comment>
<keyword evidence="4 10" id="KW-0547">Nucleotide-binding</keyword>
<reference evidence="12 15" key="2">
    <citation type="submission" date="2018-02" db="EMBL/GenBank/DDBJ databases">
        <authorList>
            <person name="Rodrigo-Torres L."/>
            <person name="Arahal R. D."/>
            <person name="Lucena T."/>
        </authorList>
    </citation>
    <scope>NUCLEOTIDE SEQUENCE [LARGE SCALE GENOMIC DNA]</scope>
    <source>
        <strain evidence="12 15">CECT 8486</strain>
    </source>
</reference>
<evidence type="ECO:0000313" key="15">
    <source>
        <dbReference type="Proteomes" id="UP000239237"/>
    </source>
</evidence>
<feature type="active site" description="Proton acceptor" evidence="10">
    <location>
        <position position="72"/>
    </location>
</feature>
<dbReference type="InterPro" id="IPR020922">
    <property type="entry name" value="dITP/XTP_pyrophosphatase"/>
</dbReference>
<dbReference type="Gene3D" id="3.90.950.10">
    <property type="match status" value="1"/>
</dbReference>
<feature type="binding site" evidence="10">
    <location>
        <position position="177"/>
    </location>
    <ligand>
        <name>substrate</name>
    </ligand>
</feature>
<accession>A0A2N9K9E7</accession>
<keyword evidence="15" id="KW-1185">Reference proteome</keyword>
<dbReference type="GO" id="GO:0009146">
    <property type="term" value="P:purine nucleoside triphosphate catabolic process"/>
    <property type="evidence" value="ECO:0007669"/>
    <property type="project" value="UniProtKB-UniRule"/>
</dbReference>
<dbReference type="Proteomes" id="UP000239237">
    <property type="component" value="Unassembled WGS sequence"/>
</dbReference>
<proteinExistence type="inferred from homology"/>
<dbReference type="EMBL" id="OKQU01000001">
    <property type="protein sequence ID" value="SPE07204.1"/>
    <property type="molecule type" value="Genomic_DNA"/>
</dbReference>
<keyword evidence="6 10" id="KW-0460">Magnesium</keyword>
<evidence type="ECO:0000256" key="11">
    <source>
        <dbReference type="RuleBase" id="RU003781"/>
    </source>
</evidence>
<dbReference type="GO" id="GO:0036220">
    <property type="term" value="F:ITP diphosphatase activity"/>
    <property type="evidence" value="ECO:0007669"/>
    <property type="project" value="UniProtKB-UniRule"/>
</dbReference>
<organism evidence="13 14">
    <name type="scientific">Leuconostoc suionicum</name>
    <dbReference type="NCBI Taxonomy" id="1511761"/>
    <lineage>
        <taxon>Bacteria</taxon>
        <taxon>Bacillati</taxon>
        <taxon>Bacillota</taxon>
        <taxon>Bacilli</taxon>
        <taxon>Lactobacillales</taxon>
        <taxon>Lactobacillaceae</taxon>
        <taxon>Leuconostoc</taxon>
    </lineage>
</organism>
<gene>
    <name evidence="13" type="primary">rdgB</name>
    <name evidence="12" type="ORF">LES8486_00920</name>
    <name evidence="13" type="ORF">LES9216_01067</name>
</gene>
<comment type="subunit">
    <text evidence="2 10">Homodimer.</text>
</comment>
<dbReference type="FunFam" id="3.90.950.10:FF:000001">
    <property type="entry name" value="dITP/XTP pyrophosphatase"/>
    <property type="match status" value="1"/>
</dbReference>
<feature type="binding site" evidence="10">
    <location>
        <position position="73"/>
    </location>
    <ligand>
        <name>substrate</name>
    </ligand>
</feature>
<comment type="cofactor">
    <cofactor evidence="10">
        <name>Mg(2+)</name>
        <dbReference type="ChEBI" id="CHEBI:18420"/>
    </cofactor>
    <text evidence="10">Binds 1 Mg(2+) ion per subunit.</text>
</comment>
<evidence type="ECO:0000256" key="2">
    <source>
        <dbReference type="ARBA" id="ARBA00011738"/>
    </source>
</evidence>
<dbReference type="GO" id="GO:0005829">
    <property type="term" value="C:cytosol"/>
    <property type="evidence" value="ECO:0007669"/>
    <property type="project" value="TreeGrafter"/>
</dbReference>
<evidence type="ECO:0000313" key="13">
    <source>
        <dbReference type="EMBL" id="SPE07204.1"/>
    </source>
</evidence>
<evidence type="ECO:0000313" key="12">
    <source>
        <dbReference type="EMBL" id="SPD91925.1"/>
    </source>
</evidence>
<comment type="function">
    <text evidence="10">Pyrophosphatase that catalyzes the hydrolysis of nucleoside triphosphates to their monophosphate derivatives, with a high preference for the non-canonical purine nucleotides XTP (xanthosine triphosphate), dITP (deoxyinosine triphosphate) and ITP. Seems to function as a house-cleaning enzyme that removes non-canonical purine nucleotides from the nucleotide pool, thus preventing their incorporation into DNA/RNA and avoiding chromosomal lesions.</text>
</comment>